<dbReference type="EMBL" id="JAHESD010000016">
    <property type="protein sequence ID" value="MBT1703498.1"/>
    <property type="molecule type" value="Genomic_DNA"/>
</dbReference>
<organism evidence="1 2">
    <name type="scientific">Chryseosolibacter indicus</name>
    <dbReference type="NCBI Taxonomy" id="2782351"/>
    <lineage>
        <taxon>Bacteria</taxon>
        <taxon>Pseudomonadati</taxon>
        <taxon>Bacteroidota</taxon>
        <taxon>Cytophagia</taxon>
        <taxon>Cytophagales</taxon>
        <taxon>Chryseotaleaceae</taxon>
        <taxon>Chryseosolibacter</taxon>
    </lineage>
</organism>
<sequence length="244" mass="28050">MAGLYHLWYKDSEQQSFRFFNDNREWKQIDKIGHALSSFYLSYGASKALQWTQMPEKKCDLVGASLGFLLLVPIEIFDGFSEAYGASTGDLIADAGGSLLYLGQKKLWNEPRIFPKFSFHTTRYASIRPNTLGDSYLSQVLKDYNGQTYWLSFDIDKFIQFPKWLNLAAGYGAEGMVYARDLQNRLQGYRAYRQYYLSLDFDLKSIKSKSKVVNTLLFFANIIKLPAPAFSFSNNGTTFRALYF</sequence>
<gene>
    <name evidence="1" type="ORF">KK060_09425</name>
</gene>
<name>A0ABS5VPZ3_9BACT</name>
<reference evidence="1 2" key="1">
    <citation type="submission" date="2021-05" db="EMBL/GenBank/DDBJ databases">
        <title>A Polyphasic approach of four new species of the genus Ohtaekwangia: Ohtaekwangia histidinii sp. nov., Ohtaekwangia cretensis sp. nov., Ohtaekwangia indiensis sp. nov., Ohtaekwangia reichenbachii sp. nov. from diverse environment.</title>
        <authorList>
            <person name="Octaviana S."/>
        </authorList>
    </citation>
    <scope>NUCLEOTIDE SEQUENCE [LARGE SCALE GENOMIC DNA]</scope>
    <source>
        <strain evidence="1 2">PWU20</strain>
    </source>
</reference>
<dbReference type="Pfam" id="PF10043">
    <property type="entry name" value="DUF2279"/>
    <property type="match status" value="1"/>
</dbReference>
<proteinExistence type="predicted"/>
<protein>
    <submittedName>
        <fullName evidence="1">YfiM family protein</fullName>
    </submittedName>
</protein>
<evidence type="ECO:0000313" key="2">
    <source>
        <dbReference type="Proteomes" id="UP000772618"/>
    </source>
</evidence>
<dbReference type="InterPro" id="IPR018736">
    <property type="entry name" value="DUF2279_periplasmic_lipo"/>
</dbReference>
<comment type="caution">
    <text evidence="1">The sequence shown here is derived from an EMBL/GenBank/DDBJ whole genome shotgun (WGS) entry which is preliminary data.</text>
</comment>
<dbReference type="Proteomes" id="UP000772618">
    <property type="component" value="Unassembled WGS sequence"/>
</dbReference>
<accession>A0ABS5VPZ3</accession>
<keyword evidence="2" id="KW-1185">Reference proteome</keyword>
<evidence type="ECO:0000313" key="1">
    <source>
        <dbReference type="EMBL" id="MBT1703498.1"/>
    </source>
</evidence>